<accession>A0A9X2HA89</accession>
<dbReference type="PANTHER" id="PTHR43130">
    <property type="entry name" value="ARAC-FAMILY TRANSCRIPTIONAL REGULATOR"/>
    <property type="match status" value="1"/>
</dbReference>
<dbReference type="InterPro" id="IPR009057">
    <property type="entry name" value="Homeodomain-like_sf"/>
</dbReference>
<dbReference type="Pfam" id="PF12833">
    <property type="entry name" value="HTH_18"/>
    <property type="match status" value="1"/>
</dbReference>
<keyword evidence="2" id="KW-0804">Transcription</keyword>
<evidence type="ECO:0000259" key="4">
    <source>
        <dbReference type="PROSITE" id="PS01124"/>
    </source>
</evidence>
<sequence>MLNAIAVPIVDQLAVFEFGVICEVFGGRRNDPDIPDFQFRVCGVEAGVPLTTAAGPQITPEFDLSIFDDADLIAVPAASLRTNYPPELLAALRRADAEGKTILSICSGAFILGAAGLLDGRDCATHWKYIHELRARHPSARVHEDVLYVEDGNLITSAGTAAGVDASLHIIRKELGTVAANTLARHMVVAPVRDGDQRQYIERPVPRDTKDGIARVLEYMGSNLSTDFSITELADHTHMSRRSFTRRFAQETGTTPMKWLAGQRMLASRRLLETTSLDLESIARDSGFGSASSMRKRYRDQLGTTPTLYRRDHQRIQPPA</sequence>
<evidence type="ECO:0000313" key="5">
    <source>
        <dbReference type="EMBL" id="MCP2372314.1"/>
    </source>
</evidence>
<evidence type="ECO:0000256" key="1">
    <source>
        <dbReference type="ARBA" id="ARBA00023015"/>
    </source>
</evidence>
<dbReference type="OrthoDB" id="3194870at2"/>
<dbReference type="SUPFAM" id="SSF46689">
    <property type="entry name" value="Homeodomain-like"/>
    <property type="match status" value="2"/>
</dbReference>
<organism evidence="5 6">
    <name type="scientific">Agromyces terreus</name>
    <dbReference type="NCBI Taxonomy" id="424795"/>
    <lineage>
        <taxon>Bacteria</taxon>
        <taxon>Bacillati</taxon>
        <taxon>Actinomycetota</taxon>
        <taxon>Actinomycetes</taxon>
        <taxon>Micrococcales</taxon>
        <taxon>Microbacteriaceae</taxon>
        <taxon>Agromyces</taxon>
    </lineage>
</organism>
<dbReference type="RefSeq" id="WP_156997586.1">
    <property type="nucleotide sequence ID" value="NZ_BAAANU010000013.1"/>
</dbReference>
<name>A0A9X2HA89_9MICO</name>
<evidence type="ECO:0000313" key="6">
    <source>
        <dbReference type="Proteomes" id="UP001139722"/>
    </source>
</evidence>
<dbReference type="InterPro" id="IPR018060">
    <property type="entry name" value="HTH_AraC"/>
</dbReference>
<dbReference type="GO" id="GO:0003700">
    <property type="term" value="F:DNA-binding transcription factor activity"/>
    <property type="evidence" value="ECO:0007669"/>
    <property type="project" value="InterPro"/>
</dbReference>
<dbReference type="CDD" id="cd03137">
    <property type="entry name" value="GATase1_AraC_1"/>
    <property type="match status" value="1"/>
</dbReference>
<dbReference type="SMART" id="SM00342">
    <property type="entry name" value="HTH_ARAC"/>
    <property type="match status" value="1"/>
</dbReference>
<reference evidence="5" key="1">
    <citation type="submission" date="2022-06" db="EMBL/GenBank/DDBJ databases">
        <title>Sequencing the genomes of 1000 actinobacteria strains.</title>
        <authorList>
            <person name="Klenk H.-P."/>
        </authorList>
    </citation>
    <scope>NUCLEOTIDE SEQUENCE</scope>
    <source>
        <strain evidence="5">DSM 22016</strain>
    </source>
</reference>
<evidence type="ECO:0000256" key="2">
    <source>
        <dbReference type="ARBA" id="ARBA00023163"/>
    </source>
</evidence>
<dbReference type="SUPFAM" id="SSF52317">
    <property type="entry name" value="Class I glutamine amidotransferase-like"/>
    <property type="match status" value="1"/>
</dbReference>
<dbReference type="Gene3D" id="1.10.10.60">
    <property type="entry name" value="Homeodomain-like"/>
    <property type="match status" value="1"/>
</dbReference>
<keyword evidence="6" id="KW-1185">Reference proteome</keyword>
<dbReference type="InterPro" id="IPR002818">
    <property type="entry name" value="DJ-1/PfpI"/>
</dbReference>
<dbReference type="Proteomes" id="UP001139722">
    <property type="component" value="Unassembled WGS sequence"/>
</dbReference>
<keyword evidence="1" id="KW-0805">Transcription regulation</keyword>
<feature type="domain" description="HTH araC/xylS-type" evidence="4">
    <location>
        <begin position="214"/>
        <end position="312"/>
    </location>
</feature>
<protein>
    <submittedName>
        <fullName evidence="5">Transcriptional regulator GlxA family with amidase domain</fullName>
    </submittedName>
</protein>
<proteinExistence type="predicted"/>
<dbReference type="GO" id="GO:0043565">
    <property type="term" value="F:sequence-specific DNA binding"/>
    <property type="evidence" value="ECO:0007669"/>
    <property type="project" value="InterPro"/>
</dbReference>
<feature type="region of interest" description="Disordered" evidence="3">
    <location>
        <begin position="287"/>
        <end position="306"/>
    </location>
</feature>
<dbReference type="Gene3D" id="3.40.50.880">
    <property type="match status" value="1"/>
</dbReference>
<dbReference type="InterPro" id="IPR052158">
    <property type="entry name" value="INH-QAR"/>
</dbReference>
<evidence type="ECO:0000256" key="3">
    <source>
        <dbReference type="SAM" id="MobiDB-lite"/>
    </source>
</evidence>
<dbReference type="InterPro" id="IPR029062">
    <property type="entry name" value="Class_I_gatase-like"/>
</dbReference>
<dbReference type="PROSITE" id="PS01124">
    <property type="entry name" value="HTH_ARAC_FAMILY_2"/>
    <property type="match status" value="1"/>
</dbReference>
<comment type="caution">
    <text evidence="5">The sequence shown here is derived from an EMBL/GenBank/DDBJ whole genome shotgun (WGS) entry which is preliminary data.</text>
</comment>
<dbReference type="AlphaFoldDB" id="A0A9X2HA89"/>
<dbReference type="Pfam" id="PF01965">
    <property type="entry name" value="DJ-1_PfpI"/>
    <property type="match status" value="1"/>
</dbReference>
<dbReference type="EMBL" id="JAMZDY010000001">
    <property type="protein sequence ID" value="MCP2372314.1"/>
    <property type="molecule type" value="Genomic_DNA"/>
</dbReference>
<gene>
    <name evidence="5" type="ORF">BJ978_002990</name>
</gene>
<dbReference type="PANTHER" id="PTHR43130:SF3">
    <property type="entry name" value="HTH-TYPE TRANSCRIPTIONAL REGULATOR RV1931C"/>
    <property type="match status" value="1"/>
</dbReference>